<feature type="compositionally biased region" description="Low complexity" evidence="8">
    <location>
        <begin position="222"/>
        <end position="231"/>
    </location>
</feature>
<feature type="compositionally biased region" description="Pro residues" evidence="8">
    <location>
        <begin position="391"/>
        <end position="409"/>
    </location>
</feature>
<feature type="compositionally biased region" description="Pro residues" evidence="8">
    <location>
        <begin position="251"/>
        <end position="264"/>
    </location>
</feature>
<dbReference type="GO" id="GO:0043162">
    <property type="term" value="P:ubiquitin-dependent protein catabolic process via the multivesicular body sorting pathway"/>
    <property type="evidence" value="ECO:0007669"/>
    <property type="project" value="UniProtKB-ARBA"/>
</dbReference>
<dbReference type="SUPFAM" id="SSF140111">
    <property type="entry name" value="Endosomal sorting complex assembly domain"/>
    <property type="match status" value="1"/>
</dbReference>
<keyword evidence="4" id="KW-0967">Endosome</keyword>
<name>A0AAV9TVT2_9PEZI</name>
<dbReference type="PROSITE" id="PS51312">
    <property type="entry name" value="SB"/>
    <property type="match status" value="1"/>
</dbReference>
<dbReference type="Gene3D" id="3.10.110.10">
    <property type="entry name" value="Ubiquitin Conjugating Enzyme"/>
    <property type="match status" value="1"/>
</dbReference>
<comment type="subcellular location">
    <subcellularLocation>
        <location evidence="1">Endosome</location>
    </subcellularLocation>
</comment>
<dbReference type="Pfam" id="PF05743">
    <property type="entry name" value="UEV"/>
    <property type="match status" value="1"/>
</dbReference>
<evidence type="ECO:0000256" key="4">
    <source>
        <dbReference type="ARBA" id="ARBA00022753"/>
    </source>
</evidence>
<evidence type="ECO:0000256" key="6">
    <source>
        <dbReference type="ARBA" id="ARBA00023054"/>
    </source>
</evidence>
<feature type="compositionally biased region" description="Pro residues" evidence="8">
    <location>
        <begin position="316"/>
        <end position="328"/>
    </location>
</feature>
<accession>A0AAV9TVT2</accession>
<keyword evidence="5 7" id="KW-0653">Protein transport</keyword>
<feature type="domain" description="UEV" evidence="10">
    <location>
        <begin position="8"/>
        <end position="153"/>
    </location>
</feature>
<dbReference type="InterPro" id="IPR016135">
    <property type="entry name" value="UBQ-conjugating_enzyme/RWD"/>
</dbReference>
<dbReference type="Gene3D" id="6.10.140.820">
    <property type="match status" value="1"/>
</dbReference>
<evidence type="ECO:0000256" key="8">
    <source>
        <dbReference type="SAM" id="MobiDB-lite"/>
    </source>
</evidence>
<sequence length="630" mass="68938">MSADLAPELLRWLASVLAPKYRDVNRSYSDIATLLHHYRSLSPKTEVYTYDDGRSDLLLCVHGTLPVSFRGSTYNIPLNVWIPHQYPTMPPTVMVVPGKNMGIRPTNHVDTNGRCYHPYLAYWSQNPDKSSLIDLCGQLKDVFSKEPPLYSKQPPPPGTAQQPSQAGPATPPPLPPLPQEIEAKRARGQAAASSPHSSSQQQSATAPPPPPPPKAELQHQSPAAYTYTTTPHLYLPQSETAPQPIASAPAQSPPKPAQAPPDRPALPQKVPHDEPKPQPPSNHAYQQQQQQQQQPAPPPLPPHPSSLRNSTIGSPGTPPQFPGQPAPRYPQTSSPAPALPPPGQAQHVWPARNIQQHHAHRLSGQYEGPVNRFSIAQSTSPRPMSFAGYPAPAPGVPAGMVPPPLPPQSSQPMPQQQQQPMPQSSQTVPPKPAPKPRFNLLDSDDAGMIPASSLAATPAAVPPPLPPNPEKDRLINEIAKLLQQRAEAASAKTKASLEQTASQAEAMAKTEAWMERERLELARMQEMCEKDQRILGERIGMADELIREVRDREAPNIDGVVVAPTVVHNQLYELVTDDMAIEDTIYVLGKALDKERITLDIFLKHTRALAREQFMKRALVKKISRKIGMT</sequence>
<evidence type="ECO:0000313" key="11">
    <source>
        <dbReference type="EMBL" id="KAK6329702.1"/>
    </source>
</evidence>
<evidence type="ECO:0000256" key="7">
    <source>
        <dbReference type="PROSITE-ProRule" id="PRU00644"/>
    </source>
</evidence>
<feature type="domain" description="SB" evidence="9">
    <location>
        <begin position="565"/>
        <end position="630"/>
    </location>
</feature>
<dbReference type="PANTHER" id="PTHR23306">
    <property type="entry name" value="TUMOR SUSCEPTIBILITY GENE 101 PROTEIN-RELATED"/>
    <property type="match status" value="1"/>
</dbReference>
<feature type="compositionally biased region" description="Pro residues" evidence="8">
    <location>
        <begin position="169"/>
        <end position="178"/>
    </location>
</feature>
<comment type="caution">
    <text evidence="11">The sequence shown here is derived from an EMBL/GenBank/DDBJ whole genome shotgun (WGS) entry which is preliminary data.</text>
</comment>
<dbReference type="EMBL" id="JAVHNQ010000019">
    <property type="protein sequence ID" value="KAK6329702.1"/>
    <property type="molecule type" value="Genomic_DNA"/>
</dbReference>
<feature type="region of interest" description="Disordered" evidence="8">
    <location>
        <begin position="146"/>
        <end position="448"/>
    </location>
</feature>
<feature type="compositionally biased region" description="Low complexity" evidence="8">
    <location>
        <begin position="189"/>
        <end position="205"/>
    </location>
</feature>
<keyword evidence="12" id="KW-1185">Reference proteome</keyword>
<keyword evidence="6" id="KW-0175">Coiled coil</keyword>
<dbReference type="GO" id="GO:0000813">
    <property type="term" value="C:ESCRT I complex"/>
    <property type="evidence" value="ECO:0007669"/>
    <property type="project" value="TreeGrafter"/>
</dbReference>
<evidence type="ECO:0000313" key="12">
    <source>
        <dbReference type="Proteomes" id="UP001375240"/>
    </source>
</evidence>
<dbReference type="PANTHER" id="PTHR23306:SF3">
    <property type="entry name" value="TUMOR SUPPRESSOR PROTEIN 101"/>
    <property type="match status" value="1"/>
</dbReference>
<dbReference type="Proteomes" id="UP001375240">
    <property type="component" value="Unassembled WGS sequence"/>
</dbReference>
<keyword evidence="3 7" id="KW-0813">Transport</keyword>
<dbReference type="Pfam" id="PF09454">
    <property type="entry name" value="Vps23_core"/>
    <property type="match status" value="1"/>
</dbReference>
<dbReference type="AlphaFoldDB" id="A0AAV9TVT2"/>
<protein>
    <submittedName>
        <fullName evidence="11">Uncharacterized protein</fullName>
    </submittedName>
</protein>
<evidence type="ECO:0000259" key="9">
    <source>
        <dbReference type="PROSITE" id="PS51312"/>
    </source>
</evidence>
<dbReference type="InterPro" id="IPR052070">
    <property type="entry name" value="ESCRT-I_UEV_domain"/>
</dbReference>
<feature type="compositionally biased region" description="Pro residues" evidence="8">
    <location>
        <begin position="295"/>
        <end position="304"/>
    </location>
</feature>
<comment type="similarity">
    <text evidence="2">Belongs to the ubiquitin-conjugating enzyme family. UEV subfamily.</text>
</comment>
<dbReference type="SUPFAM" id="SSF54495">
    <property type="entry name" value="UBC-like"/>
    <property type="match status" value="1"/>
</dbReference>
<dbReference type="CDD" id="cd11685">
    <property type="entry name" value="UEV_TSG101-like"/>
    <property type="match status" value="1"/>
</dbReference>
<dbReference type="GO" id="GO:0006886">
    <property type="term" value="P:intracellular protein transport"/>
    <property type="evidence" value="ECO:0007669"/>
    <property type="project" value="UniProtKB-ARBA"/>
</dbReference>
<evidence type="ECO:0000259" key="10">
    <source>
        <dbReference type="PROSITE" id="PS51322"/>
    </source>
</evidence>
<evidence type="ECO:0000256" key="5">
    <source>
        <dbReference type="ARBA" id="ARBA00022927"/>
    </source>
</evidence>
<feature type="compositionally biased region" description="Low complexity" evidence="8">
    <location>
        <begin position="410"/>
        <end position="426"/>
    </location>
</feature>
<dbReference type="GO" id="GO:0072666">
    <property type="term" value="P:establishment of protein localization to vacuole"/>
    <property type="evidence" value="ECO:0007669"/>
    <property type="project" value="UniProtKB-ARBA"/>
</dbReference>
<organism evidence="11 12">
    <name type="scientific">Orbilia brochopaga</name>
    <dbReference type="NCBI Taxonomy" id="3140254"/>
    <lineage>
        <taxon>Eukaryota</taxon>
        <taxon>Fungi</taxon>
        <taxon>Dikarya</taxon>
        <taxon>Ascomycota</taxon>
        <taxon>Pezizomycotina</taxon>
        <taxon>Orbiliomycetes</taxon>
        <taxon>Orbiliales</taxon>
        <taxon>Orbiliaceae</taxon>
        <taxon>Orbilia</taxon>
    </lineage>
</organism>
<proteinExistence type="inferred from homology"/>
<dbReference type="InterPro" id="IPR008883">
    <property type="entry name" value="UEV_N"/>
</dbReference>
<dbReference type="InterPro" id="IPR017916">
    <property type="entry name" value="SB_dom"/>
</dbReference>
<dbReference type="GO" id="GO:0043130">
    <property type="term" value="F:ubiquitin binding"/>
    <property type="evidence" value="ECO:0007669"/>
    <property type="project" value="TreeGrafter"/>
</dbReference>
<evidence type="ECO:0000256" key="2">
    <source>
        <dbReference type="ARBA" id="ARBA00009594"/>
    </source>
</evidence>
<gene>
    <name evidence="11" type="ORF">TWF696_003572</name>
</gene>
<evidence type="ECO:0000256" key="1">
    <source>
        <dbReference type="ARBA" id="ARBA00004177"/>
    </source>
</evidence>
<reference evidence="11 12" key="1">
    <citation type="submission" date="2019-10" db="EMBL/GenBank/DDBJ databases">
        <authorList>
            <person name="Palmer J.M."/>
        </authorList>
    </citation>
    <scope>NUCLEOTIDE SEQUENCE [LARGE SCALE GENOMIC DNA]</scope>
    <source>
        <strain evidence="11 12">TWF696</strain>
    </source>
</reference>
<feature type="compositionally biased region" description="Low complexity" evidence="8">
    <location>
        <begin position="159"/>
        <end position="168"/>
    </location>
</feature>
<feature type="compositionally biased region" description="Low complexity" evidence="8">
    <location>
        <begin position="281"/>
        <end position="294"/>
    </location>
</feature>
<evidence type="ECO:0000256" key="3">
    <source>
        <dbReference type="ARBA" id="ARBA00022448"/>
    </source>
</evidence>
<dbReference type="PROSITE" id="PS51322">
    <property type="entry name" value="UEV"/>
    <property type="match status" value="1"/>
</dbReference>
<dbReference type="InterPro" id="IPR037202">
    <property type="entry name" value="ESCRT_assembly_dom"/>
</dbReference>
<feature type="compositionally biased region" description="Low complexity" evidence="8">
    <location>
        <begin position="241"/>
        <end position="250"/>
    </location>
</feature>